<dbReference type="SUPFAM" id="SSF55811">
    <property type="entry name" value="Nudix"/>
    <property type="match status" value="1"/>
</dbReference>
<dbReference type="InterPro" id="IPR015797">
    <property type="entry name" value="NUDIX_hydrolase-like_dom_sf"/>
</dbReference>
<feature type="domain" description="Nudix hydrolase" evidence="2">
    <location>
        <begin position="36"/>
        <end position="171"/>
    </location>
</feature>
<name>A0A1F7GZH9_9BACT</name>
<proteinExistence type="predicted"/>
<dbReference type="PANTHER" id="PTHR43736:SF1">
    <property type="entry name" value="DIHYDRONEOPTERIN TRIPHOSPHATE DIPHOSPHATASE"/>
    <property type="match status" value="1"/>
</dbReference>
<dbReference type="Gene3D" id="3.90.79.10">
    <property type="entry name" value="Nucleoside Triphosphate Pyrophosphohydrolase"/>
    <property type="match status" value="1"/>
</dbReference>
<protein>
    <recommendedName>
        <fullName evidence="2">Nudix hydrolase domain-containing protein</fullName>
    </recommendedName>
</protein>
<dbReference type="Proteomes" id="UP000177159">
    <property type="component" value="Unassembled WGS sequence"/>
</dbReference>
<dbReference type="Pfam" id="PF00293">
    <property type="entry name" value="NUDIX"/>
    <property type="match status" value="1"/>
</dbReference>
<dbReference type="AlphaFoldDB" id="A0A1F7GZH9"/>
<reference evidence="3 4" key="1">
    <citation type="journal article" date="2016" name="Nat. Commun.">
        <title>Thousands of microbial genomes shed light on interconnected biogeochemical processes in an aquifer system.</title>
        <authorList>
            <person name="Anantharaman K."/>
            <person name="Brown C.T."/>
            <person name="Hug L.A."/>
            <person name="Sharon I."/>
            <person name="Castelle C.J."/>
            <person name="Probst A.J."/>
            <person name="Thomas B.C."/>
            <person name="Singh A."/>
            <person name="Wilkins M.J."/>
            <person name="Karaoz U."/>
            <person name="Brodie E.L."/>
            <person name="Williams K.H."/>
            <person name="Hubbard S.S."/>
            <person name="Banfield J.F."/>
        </authorList>
    </citation>
    <scope>NUCLEOTIDE SEQUENCE [LARGE SCALE GENOMIC DNA]</scope>
</reference>
<dbReference type="EMBL" id="MFZM01000014">
    <property type="protein sequence ID" value="OGK23946.1"/>
    <property type="molecule type" value="Genomic_DNA"/>
</dbReference>
<dbReference type="PRINTS" id="PR00502">
    <property type="entry name" value="NUDIXFAMILY"/>
</dbReference>
<keyword evidence="1" id="KW-0378">Hydrolase</keyword>
<dbReference type="PANTHER" id="PTHR43736">
    <property type="entry name" value="ADP-RIBOSE PYROPHOSPHATASE"/>
    <property type="match status" value="1"/>
</dbReference>
<evidence type="ECO:0000256" key="1">
    <source>
        <dbReference type="ARBA" id="ARBA00022801"/>
    </source>
</evidence>
<dbReference type="GO" id="GO:0016787">
    <property type="term" value="F:hydrolase activity"/>
    <property type="evidence" value="ECO:0007669"/>
    <property type="project" value="UniProtKB-KW"/>
</dbReference>
<gene>
    <name evidence="3" type="ORF">A3C24_00340</name>
</gene>
<accession>A0A1F7GZH9</accession>
<dbReference type="InterPro" id="IPR000086">
    <property type="entry name" value="NUDIX_hydrolase_dom"/>
</dbReference>
<comment type="caution">
    <text evidence="3">The sequence shown here is derived from an EMBL/GenBank/DDBJ whole genome shotgun (WGS) entry which is preliminary data.</text>
</comment>
<dbReference type="InterPro" id="IPR020476">
    <property type="entry name" value="Nudix_hydrolase"/>
</dbReference>
<dbReference type="PROSITE" id="PS51462">
    <property type="entry name" value="NUDIX"/>
    <property type="match status" value="1"/>
</dbReference>
<evidence type="ECO:0000313" key="4">
    <source>
        <dbReference type="Proteomes" id="UP000177159"/>
    </source>
</evidence>
<evidence type="ECO:0000259" key="2">
    <source>
        <dbReference type="PROSITE" id="PS51462"/>
    </source>
</evidence>
<sequence>MKPQDIYKYCLRCGGGLKKLDEITFQCEKCKNKMFVNPEPVASVILEKGENQILLAKRAIEPAKDKWDVPGGFIKPGETAEQAGVREIKEELGITINIIDIIGTVAPQDYTYQGIDNPHLVVVLRTRLQGNETIKPSDDVSEYKFIDKESALRENIQLDGTKMALELYLKRYTLKPLE</sequence>
<evidence type="ECO:0000313" key="3">
    <source>
        <dbReference type="EMBL" id="OGK23946.1"/>
    </source>
</evidence>
<organism evidence="3 4">
    <name type="scientific">Candidatus Roizmanbacteria bacterium RIFCSPHIGHO2_02_FULL_37_24</name>
    <dbReference type="NCBI Taxonomy" id="1802037"/>
    <lineage>
        <taxon>Bacteria</taxon>
        <taxon>Candidatus Roizmaniibacteriota</taxon>
    </lineage>
</organism>